<dbReference type="PANTHER" id="PTHR43585">
    <property type="entry name" value="FUMIPYRROLE BIOSYNTHESIS PROTEIN C"/>
    <property type="match status" value="1"/>
</dbReference>
<keyword evidence="5 7" id="KW-0067">ATP-binding</keyword>
<comment type="cofactor">
    <cofactor evidence="2">
        <name>Mg(2+)</name>
        <dbReference type="ChEBI" id="CHEBI:18420"/>
    </cofactor>
</comment>
<dbReference type="InterPro" id="IPR016185">
    <property type="entry name" value="PreATP-grasp_dom_sf"/>
</dbReference>
<name>A0A1P8VRF9_STRSU</name>
<keyword evidence="6" id="KW-0464">Manganese</keyword>
<evidence type="ECO:0000256" key="7">
    <source>
        <dbReference type="PROSITE-ProRule" id="PRU00409"/>
    </source>
</evidence>
<evidence type="ECO:0000256" key="4">
    <source>
        <dbReference type="ARBA" id="ARBA00022741"/>
    </source>
</evidence>
<evidence type="ECO:0000256" key="3">
    <source>
        <dbReference type="ARBA" id="ARBA00022598"/>
    </source>
</evidence>
<dbReference type="Pfam" id="PF13535">
    <property type="entry name" value="ATP-grasp_4"/>
    <property type="match status" value="1"/>
</dbReference>
<evidence type="ECO:0000259" key="8">
    <source>
        <dbReference type="PROSITE" id="PS50975"/>
    </source>
</evidence>
<reference evidence="9" key="1">
    <citation type="submission" date="2017-01" db="EMBL/GenBank/DDBJ databases">
        <title>Genetic analysis of capsular polysaccharide synthesis gene clusters from non-serotypeable of Streptococcus suis.</title>
        <authorList>
            <person name="Qiu X."/>
            <person name="Zheng H."/>
        </authorList>
    </citation>
    <scope>NUCLEOTIDE SEQUENCE</scope>
    <source>
        <strain evidence="9">1224887</strain>
    </source>
</reference>
<dbReference type="SUPFAM" id="SSF56059">
    <property type="entry name" value="Glutathione synthetase ATP-binding domain-like"/>
    <property type="match status" value="1"/>
</dbReference>
<sequence length="399" mass="43393">MRKIMILGAGMLQLPAIHKAIEMNLEVVAVDMDPGAIGFQVPGVIREVISTIDSNRVLDAARRHRIDGIMTLASDMPMRTVAKVAEELKLVAISKKSAIKATNKVEMRKALKKNNVPIPHFYVASTYNDFLNAVTSITNLGMKCIIKPIDNSGSRGIQLIEDLSETALKEAFSYSKSYSRSGEIMVEEFMEGQEVSVETVSISGECKVIQITDKITTGAPHFVELGHSQPSQLSTLEQEKIMEVAVAANKAIGINSGPSHTEIKLTEAGPKVVEIGARLGGDNITTKLVPLSTGIDLVEICIRIAIGEEPEIPKSFQRGAAIRYFRQQNGILQDIKGLEFAKELEGIEQISLMYKNGEKITEIINSTSRLGFVIASGKDASEAISICEDALSIIELEIV</sequence>
<dbReference type="EMBL" id="KX870062">
    <property type="protein sequence ID" value="APZ79202.1"/>
    <property type="molecule type" value="Genomic_DNA"/>
</dbReference>
<dbReference type="PANTHER" id="PTHR43585:SF2">
    <property type="entry name" value="ATP-GRASP ENZYME FSQD"/>
    <property type="match status" value="1"/>
</dbReference>
<dbReference type="SMART" id="SM01209">
    <property type="entry name" value="GARS_A"/>
    <property type="match status" value="1"/>
</dbReference>
<evidence type="ECO:0000256" key="6">
    <source>
        <dbReference type="ARBA" id="ARBA00023211"/>
    </source>
</evidence>
<dbReference type="SUPFAM" id="SSF52440">
    <property type="entry name" value="PreATP-grasp domain"/>
    <property type="match status" value="1"/>
</dbReference>
<dbReference type="AlphaFoldDB" id="A0A1P8VRF9"/>
<dbReference type="InterPro" id="IPR040570">
    <property type="entry name" value="LAL_C2"/>
</dbReference>
<gene>
    <name evidence="9" type="primary">cpsJ</name>
    <name evidence="9" type="ORF">1224887.seq-orf10</name>
</gene>
<evidence type="ECO:0000256" key="2">
    <source>
        <dbReference type="ARBA" id="ARBA00001946"/>
    </source>
</evidence>
<feature type="domain" description="ATP-grasp" evidence="8">
    <location>
        <begin position="108"/>
        <end position="306"/>
    </location>
</feature>
<dbReference type="Pfam" id="PF18603">
    <property type="entry name" value="LAL_C2"/>
    <property type="match status" value="1"/>
</dbReference>
<organism evidence="9">
    <name type="scientific">Streptococcus suis</name>
    <dbReference type="NCBI Taxonomy" id="1307"/>
    <lineage>
        <taxon>Bacteria</taxon>
        <taxon>Bacillati</taxon>
        <taxon>Bacillota</taxon>
        <taxon>Bacilli</taxon>
        <taxon>Lactobacillales</taxon>
        <taxon>Streptococcaceae</taxon>
        <taxon>Streptococcus</taxon>
    </lineage>
</organism>
<dbReference type="InterPro" id="IPR052032">
    <property type="entry name" value="ATP-dep_AA_Ligase"/>
</dbReference>
<dbReference type="Gene3D" id="3.30.1490.20">
    <property type="entry name" value="ATP-grasp fold, A domain"/>
    <property type="match status" value="1"/>
</dbReference>
<dbReference type="PROSITE" id="PS50975">
    <property type="entry name" value="ATP_GRASP"/>
    <property type="match status" value="1"/>
</dbReference>
<protein>
    <submittedName>
        <fullName evidence="9">Biotin carboxylase</fullName>
    </submittedName>
</protein>
<dbReference type="InterPro" id="IPR011761">
    <property type="entry name" value="ATP-grasp"/>
</dbReference>
<dbReference type="GO" id="GO:0005524">
    <property type="term" value="F:ATP binding"/>
    <property type="evidence" value="ECO:0007669"/>
    <property type="project" value="UniProtKB-UniRule"/>
</dbReference>
<keyword evidence="4 7" id="KW-0547">Nucleotide-binding</keyword>
<dbReference type="Gene3D" id="3.40.50.20">
    <property type="match status" value="1"/>
</dbReference>
<evidence type="ECO:0000256" key="5">
    <source>
        <dbReference type="ARBA" id="ARBA00022840"/>
    </source>
</evidence>
<dbReference type="GO" id="GO:0016874">
    <property type="term" value="F:ligase activity"/>
    <property type="evidence" value="ECO:0007669"/>
    <property type="project" value="UniProtKB-KW"/>
</dbReference>
<comment type="cofactor">
    <cofactor evidence="1">
        <name>Mn(2+)</name>
        <dbReference type="ChEBI" id="CHEBI:29035"/>
    </cofactor>
</comment>
<proteinExistence type="predicted"/>
<evidence type="ECO:0000256" key="1">
    <source>
        <dbReference type="ARBA" id="ARBA00001936"/>
    </source>
</evidence>
<evidence type="ECO:0000313" key="9">
    <source>
        <dbReference type="EMBL" id="APZ79202.1"/>
    </source>
</evidence>
<accession>A0A1P8VRF9</accession>
<dbReference type="InterPro" id="IPR013815">
    <property type="entry name" value="ATP_grasp_subdomain_1"/>
</dbReference>
<keyword evidence="3" id="KW-0436">Ligase</keyword>
<dbReference type="Gene3D" id="3.30.470.20">
    <property type="entry name" value="ATP-grasp fold, B domain"/>
    <property type="match status" value="1"/>
</dbReference>
<dbReference type="GO" id="GO:0046872">
    <property type="term" value="F:metal ion binding"/>
    <property type="evidence" value="ECO:0007669"/>
    <property type="project" value="InterPro"/>
</dbReference>